<keyword evidence="3" id="KW-1185">Reference proteome</keyword>
<proteinExistence type="predicted"/>
<keyword evidence="1" id="KW-1133">Transmembrane helix</keyword>
<dbReference type="Proteomes" id="UP000203651">
    <property type="component" value="Segment"/>
</dbReference>
<evidence type="ECO:0000256" key="1">
    <source>
        <dbReference type="SAM" id="Phobius"/>
    </source>
</evidence>
<evidence type="ECO:0000313" key="3">
    <source>
        <dbReference type="Proteomes" id="UP000203651"/>
    </source>
</evidence>
<evidence type="ECO:0000313" key="2">
    <source>
        <dbReference type="EMBL" id="AQQ80318.1"/>
    </source>
</evidence>
<dbReference type="RefSeq" id="YP_009345769.1">
    <property type="nucleotide sequence ID" value="NC_033780.2"/>
</dbReference>
<organism evidence="2 3">
    <name type="scientific">Betabaculovirus altermyunipunctae</name>
    <dbReference type="NCBI Taxonomy" id="3051996"/>
    <lineage>
        <taxon>Viruses</taxon>
        <taxon>Viruses incertae sedis</taxon>
        <taxon>Naldaviricetes</taxon>
        <taxon>Lefavirales</taxon>
        <taxon>Baculoviridae</taxon>
        <taxon>Betabaculovirus</taxon>
    </lineage>
</organism>
<reference evidence="2 3" key="1">
    <citation type="journal article" date="2017" name="PLoS ONE">
        <title>The Complete Genome Sequence of a Second Distinct Betabaculovirus from the True Armyworm, Mythimna unipuncta.</title>
        <authorList>
            <person name="Harrison R.L."/>
            <person name="Rowley D.L."/>
            <person name="Mowery J."/>
            <person name="Bauchan G.R."/>
            <person name="Theilmann D.A."/>
            <person name="Rohrmann G.F."/>
            <person name="Erlandson M.A."/>
        </authorList>
    </citation>
    <scope>NUCLEOTIDE SEQUENCE [LARGE SCALE GENOMIC DNA]</scope>
    <source>
        <strain evidence="2">MyunGV#8</strain>
    </source>
</reference>
<name>A0A1S5YEC8_9BBAC</name>
<accession>A0A1S5YEC8</accession>
<sequence>MDEPPVQNFDQLDYIVRENSVFIKQIFLFFVTVSLFLVIAMMIVVLSRLHFQQKQVRALRRADDPVKQAARHQGWTDAGRIARPETVLRQKAGTRVLVTTGKPPRERLTML</sequence>
<keyword evidence="1" id="KW-0472">Membrane</keyword>
<feature type="transmembrane region" description="Helical" evidence="1">
    <location>
        <begin position="26"/>
        <end position="51"/>
    </location>
</feature>
<dbReference type="KEGG" id="vg:39105882"/>
<dbReference type="EMBL" id="KX855660">
    <property type="protein sequence ID" value="AQQ80318.1"/>
    <property type="molecule type" value="Genomic_DNA"/>
</dbReference>
<keyword evidence="1" id="KW-0812">Transmembrane</keyword>
<dbReference type="GeneID" id="39105882"/>
<protein>
    <submittedName>
        <fullName evidence="2">ORF51</fullName>
    </submittedName>
</protein>